<evidence type="ECO:0000256" key="1">
    <source>
        <dbReference type="SAM" id="MobiDB-lite"/>
    </source>
</evidence>
<dbReference type="AlphaFoldDB" id="A0AA88WZ82"/>
<name>A0AA88WZ82_9ASTE</name>
<feature type="region of interest" description="Disordered" evidence="1">
    <location>
        <begin position="1"/>
        <end position="79"/>
    </location>
</feature>
<feature type="compositionally biased region" description="Basic and acidic residues" evidence="1">
    <location>
        <begin position="44"/>
        <end position="59"/>
    </location>
</feature>
<dbReference type="GO" id="GO:1901259">
    <property type="term" value="P:chloroplast rRNA processing"/>
    <property type="evidence" value="ECO:0007669"/>
    <property type="project" value="TreeGrafter"/>
</dbReference>
<evidence type="ECO:0000313" key="2">
    <source>
        <dbReference type="EMBL" id="KAK3036234.1"/>
    </source>
</evidence>
<protein>
    <submittedName>
        <fullName evidence="2">Uncharacterized protein</fullName>
    </submittedName>
</protein>
<feature type="compositionally biased region" description="Polar residues" evidence="1">
    <location>
        <begin position="1"/>
        <end position="11"/>
    </location>
</feature>
<gene>
    <name evidence="2" type="ORF">RJ639_030776</name>
</gene>
<comment type="caution">
    <text evidence="2">The sequence shown here is derived from an EMBL/GenBank/DDBJ whole genome shotgun (WGS) entry which is preliminary data.</text>
</comment>
<dbReference type="EMBL" id="JAVXUP010000152">
    <property type="protein sequence ID" value="KAK3036234.1"/>
    <property type="molecule type" value="Genomic_DNA"/>
</dbReference>
<dbReference type="PANTHER" id="PTHR33415:SF12">
    <property type="entry name" value="PROTEIN EMBRYO DEFECTIVE 514"/>
    <property type="match status" value="1"/>
</dbReference>
<dbReference type="FunFam" id="3.10.450.40:FF:000016">
    <property type="entry name" value="Predicted protein"/>
    <property type="match status" value="1"/>
</dbReference>
<organism evidence="2 3">
    <name type="scientific">Escallonia herrerae</name>
    <dbReference type="NCBI Taxonomy" id="1293975"/>
    <lineage>
        <taxon>Eukaryota</taxon>
        <taxon>Viridiplantae</taxon>
        <taxon>Streptophyta</taxon>
        <taxon>Embryophyta</taxon>
        <taxon>Tracheophyta</taxon>
        <taxon>Spermatophyta</taxon>
        <taxon>Magnoliopsida</taxon>
        <taxon>eudicotyledons</taxon>
        <taxon>Gunneridae</taxon>
        <taxon>Pentapetalae</taxon>
        <taxon>asterids</taxon>
        <taxon>campanulids</taxon>
        <taxon>Escalloniales</taxon>
        <taxon>Escalloniaceae</taxon>
        <taxon>Escallonia</taxon>
    </lineage>
</organism>
<dbReference type="Proteomes" id="UP001188597">
    <property type="component" value="Unassembled WGS sequence"/>
</dbReference>
<keyword evidence="3" id="KW-1185">Reference proteome</keyword>
<dbReference type="GO" id="GO:0005634">
    <property type="term" value="C:nucleus"/>
    <property type="evidence" value="ECO:0007669"/>
    <property type="project" value="TreeGrafter"/>
</dbReference>
<feature type="compositionally biased region" description="Gly residues" evidence="1">
    <location>
        <begin position="187"/>
        <end position="210"/>
    </location>
</feature>
<reference evidence="2" key="1">
    <citation type="submission" date="2022-12" db="EMBL/GenBank/DDBJ databases">
        <title>Draft genome assemblies for two species of Escallonia (Escalloniales).</title>
        <authorList>
            <person name="Chanderbali A."/>
            <person name="Dervinis C."/>
            <person name="Anghel I."/>
            <person name="Soltis D."/>
            <person name="Soltis P."/>
            <person name="Zapata F."/>
        </authorList>
    </citation>
    <scope>NUCLEOTIDE SEQUENCE</scope>
    <source>
        <strain evidence="2">UCBG64.0493</strain>
        <tissue evidence="2">Leaf</tissue>
    </source>
</reference>
<dbReference type="InterPro" id="IPR044673">
    <property type="entry name" value="DCL-like"/>
</dbReference>
<sequence length="228" mass="24703">MEPETLNPSEQTTDDAAAAIADQPVTKHPREEGDNPDNGTAKKQKVDESVAMEDQKLEEPEGSEPVDGGTGTGPVSVGPKSFGSPVEIFDYFFKFLHYWTPNLNVNKYEHMMLLELLKKGHAGPEKKIGNGVHAFQVRFHPEWKSRCFFLIREDGCVDDFSFRKCVHKILPLPENMLGRSDVNKALGGGGGGGGRGGKFNGGGRGGGRGFGRGHGRGRGRGRGRGKRA</sequence>
<proteinExistence type="predicted"/>
<dbReference type="Pfam" id="PF11523">
    <property type="entry name" value="DUF3223"/>
    <property type="match status" value="1"/>
</dbReference>
<dbReference type="GO" id="GO:0017126">
    <property type="term" value="P:nucleologenesis"/>
    <property type="evidence" value="ECO:0007669"/>
    <property type="project" value="TreeGrafter"/>
</dbReference>
<dbReference type="Gene3D" id="3.10.450.40">
    <property type="match status" value="1"/>
</dbReference>
<evidence type="ECO:0000313" key="3">
    <source>
        <dbReference type="Proteomes" id="UP001188597"/>
    </source>
</evidence>
<dbReference type="GO" id="GO:0009658">
    <property type="term" value="P:chloroplast organization"/>
    <property type="evidence" value="ECO:0007669"/>
    <property type="project" value="TreeGrafter"/>
</dbReference>
<accession>A0AA88WZ82</accession>
<dbReference type="GO" id="GO:0009507">
    <property type="term" value="C:chloroplast"/>
    <property type="evidence" value="ECO:0007669"/>
    <property type="project" value="TreeGrafter"/>
</dbReference>
<feature type="region of interest" description="Disordered" evidence="1">
    <location>
        <begin position="187"/>
        <end position="228"/>
    </location>
</feature>
<feature type="compositionally biased region" description="Basic residues" evidence="1">
    <location>
        <begin position="211"/>
        <end position="228"/>
    </location>
</feature>
<dbReference type="PANTHER" id="PTHR33415">
    <property type="entry name" value="PROTEIN EMBRYO DEFECTIVE 514"/>
    <property type="match status" value="1"/>
</dbReference>